<keyword evidence="13 15" id="KW-0030">Aminoacyl-tRNA synthetase</keyword>
<gene>
    <name evidence="15 20" type="primary">pheT</name>
    <name evidence="20" type="ORF">PGH07_08145</name>
</gene>
<dbReference type="InterPro" id="IPR005147">
    <property type="entry name" value="tRNA_synthase_B5-dom"/>
</dbReference>
<keyword evidence="11 16" id="KW-0694">RNA-binding</keyword>
<evidence type="ECO:0000256" key="5">
    <source>
        <dbReference type="ARBA" id="ARBA00022555"/>
    </source>
</evidence>
<proteinExistence type="inferred from homology"/>
<dbReference type="SUPFAM" id="SSF54991">
    <property type="entry name" value="Anticodon-binding domain of PheRS"/>
    <property type="match status" value="1"/>
</dbReference>
<dbReference type="InterPro" id="IPR041616">
    <property type="entry name" value="PheRS_beta_core"/>
</dbReference>
<comment type="subcellular location">
    <subcellularLocation>
        <location evidence="1 15">Cytoplasm</location>
    </subcellularLocation>
</comment>
<feature type="binding site" evidence="15">
    <location>
        <position position="446"/>
    </location>
    <ligand>
        <name>Mg(2+)</name>
        <dbReference type="ChEBI" id="CHEBI:18420"/>
        <note>shared with alpha subunit</note>
    </ligand>
</feature>
<dbReference type="GO" id="GO:0004826">
    <property type="term" value="F:phenylalanine-tRNA ligase activity"/>
    <property type="evidence" value="ECO:0007669"/>
    <property type="project" value="UniProtKB-EC"/>
</dbReference>
<evidence type="ECO:0000256" key="7">
    <source>
        <dbReference type="ARBA" id="ARBA00022723"/>
    </source>
</evidence>
<feature type="binding site" evidence="15">
    <location>
        <position position="455"/>
    </location>
    <ligand>
        <name>Mg(2+)</name>
        <dbReference type="ChEBI" id="CHEBI:18420"/>
        <note>shared with alpha subunit</note>
    </ligand>
</feature>
<keyword evidence="8 15" id="KW-0547">Nucleotide-binding</keyword>
<dbReference type="InterPro" id="IPR009061">
    <property type="entry name" value="DNA-bd_dom_put_sf"/>
</dbReference>
<keyword evidence="6 15" id="KW-0436">Ligase</keyword>
<dbReference type="CDD" id="cd02796">
    <property type="entry name" value="tRNA_bind_bactPheRS"/>
    <property type="match status" value="1"/>
</dbReference>
<dbReference type="NCBIfam" id="TIGR00472">
    <property type="entry name" value="pheT_bact"/>
    <property type="match status" value="1"/>
</dbReference>
<evidence type="ECO:0000256" key="12">
    <source>
        <dbReference type="ARBA" id="ARBA00022917"/>
    </source>
</evidence>
<dbReference type="PROSITE" id="PS50886">
    <property type="entry name" value="TRBD"/>
    <property type="match status" value="1"/>
</dbReference>
<accession>A0ABT7QZ72</accession>
<dbReference type="InterPro" id="IPR004532">
    <property type="entry name" value="Phe-tRNA-ligase_IIc_bsu_bact"/>
</dbReference>
<dbReference type="Gene3D" id="2.40.50.140">
    <property type="entry name" value="Nucleic acid-binding proteins"/>
    <property type="match status" value="1"/>
</dbReference>
<dbReference type="Gene3D" id="3.30.70.380">
    <property type="entry name" value="Ferrodoxin-fold anticodon-binding domain"/>
    <property type="match status" value="1"/>
</dbReference>
<evidence type="ECO:0000259" key="19">
    <source>
        <dbReference type="PROSITE" id="PS51483"/>
    </source>
</evidence>
<evidence type="ECO:0000256" key="8">
    <source>
        <dbReference type="ARBA" id="ARBA00022741"/>
    </source>
</evidence>
<feature type="domain" description="B5" evidence="19">
    <location>
        <begin position="392"/>
        <end position="468"/>
    </location>
</feature>
<name>A0ABT7QZ72_9BACT</name>
<feature type="domain" description="TRNA-binding" evidence="17">
    <location>
        <begin position="39"/>
        <end position="150"/>
    </location>
</feature>
<evidence type="ECO:0000259" key="18">
    <source>
        <dbReference type="PROSITE" id="PS51447"/>
    </source>
</evidence>
<evidence type="ECO:0000256" key="10">
    <source>
        <dbReference type="ARBA" id="ARBA00022842"/>
    </source>
</evidence>
<dbReference type="PROSITE" id="PS51447">
    <property type="entry name" value="FDX_ACB"/>
    <property type="match status" value="1"/>
</dbReference>
<keyword evidence="12 15" id="KW-0648">Protein biosynthesis</keyword>
<feature type="binding site" evidence="15">
    <location>
        <position position="452"/>
    </location>
    <ligand>
        <name>Mg(2+)</name>
        <dbReference type="ChEBI" id="CHEBI:18420"/>
        <note>shared with alpha subunit</note>
    </ligand>
</feature>
<dbReference type="Gene3D" id="3.30.930.10">
    <property type="entry name" value="Bira Bifunctional Protein, Domain 2"/>
    <property type="match status" value="1"/>
</dbReference>
<comment type="subunit">
    <text evidence="3 15">Tetramer of two alpha and two beta subunits.</text>
</comment>
<dbReference type="SMART" id="SM00896">
    <property type="entry name" value="FDX-ACB"/>
    <property type="match status" value="1"/>
</dbReference>
<evidence type="ECO:0000313" key="21">
    <source>
        <dbReference type="Proteomes" id="UP001169069"/>
    </source>
</evidence>
<evidence type="ECO:0000256" key="9">
    <source>
        <dbReference type="ARBA" id="ARBA00022840"/>
    </source>
</evidence>
<evidence type="ECO:0000256" key="15">
    <source>
        <dbReference type="HAMAP-Rule" id="MF_00283"/>
    </source>
</evidence>
<evidence type="ECO:0000313" key="20">
    <source>
        <dbReference type="EMBL" id="MDM5272148.1"/>
    </source>
</evidence>
<evidence type="ECO:0000259" key="17">
    <source>
        <dbReference type="PROSITE" id="PS50886"/>
    </source>
</evidence>
<evidence type="ECO:0000256" key="6">
    <source>
        <dbReference type="ARBA" id="ARBA00022598"/>
    </source>
</evidence>
<evidence type="ECO:0000256" key="2">
    <source>
        <dbReference type="ARBA" id="ARBA00008653"/>
    </source>
</evidence>
<dbReference type="InterPro" id="IPR005121">
    <property type="entry name" value="Fdx_antiC-bd"/>
</dbReference>
<dbReference type="InterPro" id="IPR033714">
    <property type="entry name" value="tRNA_bind_bactPheRS"/>
</dbReference>
<feature type="binding site" evidence="15">
    <location>
        <position position="456"/>
    </location>
    <ligand>
        <name>Mg(2+)</name>
        <dbReference type="ChEBI" id="CHEBI:18420"/>
        <note>shared with alpha subunit</note>
    </ligand>
</feature>
<dbReference type="SUPFAM" id="SSF50249">
    <property type="entry name" value="Nucleic acid-binding proteins"/>
    <property type="match status" value="1"/>
</dbReference>
<evidence type="ECO:0000256" key="4">
    <source>
        <dbReference type="ARBA" id="ARBA00022490"/>
    </source>
</evidence>
<dbReference type="Pfam" id="PF01588">
    <property type="entry name" value="tRNA_bind"/>
    <property type="match status" value="1"/>
</dbReference>
<dbReference type="EC" id="6.1.1.20" evidence="15"/>
<keyword evidence="5 16" id="KW-0820">tRNA-binding</keyword>
<evidence type="ECO:0000256" key="13">
    <source>
        <dbReference type="ARBA" id="ARBA00023146"/>
    </source>
</evidence>
<comment type="cofactor">
    <cofactor evidence="15">
        <name>Mg(2+)</name>
        <dbReference type="ChEBI" id="CHEBI:18420"/>
    </cofactor>
    <text evidence="15">Binds 2 magnesium ions per tetramer.</text>
</comment>
<dbReference type="Proteomes" id="UP001169069">
    <property type="component" value="Unassembled WGS sequence"/>
</dbReference>
<evidence type="ECO:0000256" key="16">
    <source>
        <dbReference type="PROSITE-ProRule" id="PRU00209"/>
    </source>
</evidence>
<dbReference type="InterPro" id="IPR012340">
    <property type="entry name" value="NA-bd_OB-fold"/>
</dbReference>
<dbReference type="PROSITE" id="PS51483">
    <property type="entry name" value="B5"/>
    <property type="match status" value="1"/>
</dbReference>
<keyword evidence="4 15" id="KW-0963">Cytoplasm</keyword>
<dbReference type="SUPFAM" id="SSF55681">
    <property type="entry name" value="Class II aaRS and biotin synthetases"/>
    <property type="match status" value="1"/>
</dbReference>
<dbReference type="InterPro" id="IPR036690">
    <property type="entry name" value="Fdx_antiC-bd_sf"/>
</dbReference>
<protein>
    <recommendedName>
        <fullName evidence="15">Phenylalanine--tRNA ligase beta subunit</fullName>
        <ecNumber evidence="15">6.1.1.20</ecNumber>
    </recommendedName>
    <alternativeName>
        <fullName evidence="15">Phenylalanyl-tRNA synthetase beta subunit</fullName>
        <shortName evidence="15">PheRS</shortName>
    </alternativeName>
</protein>
<dbReference type="RefSeq" id="WP_289413901.1">
    <property type="nucleotide sequence ID" value="NZ_JAQIBD010000002.1"/>
</dbReference>
<evidence type="ECO:0000256" key="14">
    <source>
        <dbReference type="ARBA" id="ARBA00049255"/>
    </source>
</evidence>
<dbReference type="Pfam" id="PF17759">
    <property type="entry name" value="tRNA_synthFbeta"/>
    <property type="match status" value="1"/>
</dbReference>
<comment type="similarity">
    <text evidence="2 15">Belongs to the phenylalanyl-tRNA synthetase beta subunit family. Type 1 subfamily.</text>
</comment>
<dbReference type="SMART" id="SM00874">
    <property type="entry name" value="B5"/>
    <property type="match status" value="1"/>
</dbReference>
<comment type="caution">
    <text evidence="20">The sequence shown here is derived from an EMBL/GenBank/DDBJ whole genome shotgun (WGS) entry which is preliminary data.</text>
</comment>
<keyword evidence="21" id="KW-1185">Reference proteome</keyword>
<dbReference type="Pfam" id="PF03484">
    <property type="entry name" value="B5"/>
    <property type="match status" value="1"/>
</dbReference>
<evidence type="ECO:0000256" key="11">
    <source>
        <dbReference type="ARBA" id="ARBA00022884"/>
    </source>
</evidence>
<dbReference type="EMBL" id="JAQIBD010000002">
    <property type="protein sequence ID" value="MDM5272148.1"/>
    <property type="molecule type" value="Genomic_DNA"/>
</dbReference>
<dbReference type="CDD" id="cd00769">
    <property type="entry name" value="PheRS_beta_core"/>
    <property type="match status" value="1"/>
</dbReference>
<dbReference type="InterPro" id="IPR045864">
    <property type="entry name" value="aa-tRNA-synth_II/BPL/LPL"/>
</dbReference>
<dbReference type="HAMAP" id="MF_00283">
    <property type="entry name" value="Phe_tRNA_synth_beta1"/>
    <property type="match status" value="1"/>
</dbReference>
<dbReference type="InterPro" id="IPR002547">
    <property type="entry name" value="tRNA-bd_dom"/>
</dbReference>
<dbReference type="Pfam" id="PF03147">
    <property type="entry name" value="FDX-ACB"/>
    <property type="match status" value="1"/>
</dbReference>
<keyword evidence="9 15" id="KW-0067">ATP-binding</keyword>
<dbReference type="PANTHER" id="PTHR10947:SF0">
    <property type="entry name" value="PHENYLALANINE--TRNA LIGASE BETA SUBUNIT"/>
    <property type="match status" value="1"/>
</dbReference>
<dbReference type="SUPFAM" id="SSF46955">
    <property type="entry name" value="Putative DNA-binding domain"/>
    <property type="match status" value="1"/>
</dbReference>
<evidence type="ECO:0000256" key="1">
    <source>
        <dbReference type="ARBA" id="ARBA00004496"/>
    </source>
</evidence>
<dbReference type="NCBIfam" id="NF045760">
    <property type="entry name" value="YtpR"/>
    <property type="match status" value="1"/>
</dbReference>
<sequence length="779" mass="86407">MIVTRSWLSEFIDLSDVSNDTLYKTFNAIGLEVDSIKEITIPSKVVIGKILSCEKHPDADKLNVCKIEVGSGTRQIVCGAANVVDAEYVAVATIGAVLPGNFEIKHAKLRGVESEGMVCSSTELGLPKMGDGIMILDESIGELEVGKEFGSYPTVADTIIELELTANRGDCLSIYGVARDLSVALDKELKVFDYKQEEKIKLGIAREAEIHQEGEMDADLYYKLANIEKFHTGFIVELRLAMAEESTEGKLDAMLKYAMHTTGISLRAYESSCFRTEEDKVTVIARSTQKGIVEVVGNGKVLSTVGVNQDEASKATDKSEQILIEASYINPDVMVEAIWGAEKSYETDDIYYNASRGSSPDLIFGLSYLSMLLDIYFEFSCYEGALRVDVNREKDAIAIDAKEISSIIGMEIEKSKIVTILQRLEFGINSVDETVISATIPLFRHDIKNVQDVAEEIVRIIGINNIEAKPLAFTEANRLNATSDRYKVKKTFKNRAVGCGFYENVSYVFTQKSVLEKYGFATVDEKLELSNPIAEELNTLRTTILTNLLQAVKRNVSYSKKSIPLFEIGAVFDQQRQQKEVLSFVFSGHSESESVQNAGKPKTIDFATFVDKISAIIGEFELVPCSSKNGLIHPYQSADIVIDGKVCGYLSKLHPTVQESYDIPVTFIAELDFDPLLPKHINAEGISRFQGVYKDLSVVIDKAISYYEVAKVIKALDLPMLKDAYPVDIYEDEKLGEKKSLTIRFFIQSMEDTLKDSDIESVMNSIMGALEEACNAQIR</sequence>
<keyword evidence="7 15" id="KW-0479">Metal-binding</keyword>
<comment type="catalytic activity">
    <reaction evidence="14 15">
        <text>tRNA(Phe) + L-phenylalanine + ATP = L-phenylalanyl-tRNA(Phe) + AMP + diphosphate + H(+)</text>
        <dbReference type="Rhea" id="RHEA:19413"/>
        <dbReference type="Rhea" id="RHEA-COMP:9668"/>
        <dbReference type="Rhea" id="RHEA-COMP:9699"/>
        <dbReference type="ChEBI" id="CHEBI:15378"/>
        <dbReference type="ChEBI" id="CHEBI:30616"/>
        <dbReference type="ChEBI" id="CHEBI:33019"/>
        <dbReference type="ChEBI" id="CHEBI:58095"/>
        <dbReference type="ChEBI" id="CHEBI:78442"/>
        <dbReference type="ChEBI" id="CHEBI:78531"/>
        <dbReference type="ChEBI" id="CHEBI:456215"/>
        <dbReference type="EC" id="6.1.1.20"/>
    </reaction>
</comment>
<organism evidence="20 21">
    <name type="scientific">Sulfurovum zhangzhouensis</name>
    <dbReference type="NCBI Taxonomy" id="3019067"/>
    <lineage>
        <taxon>Bacteria</taxon>
        <taxon>Pseudomonadati</taxon>
        <taxon>Campylobacterota</taxon>
        <taxon>Epsilonproteobacteria</taxon>
        <taxon>Campylobacterales</taxon>
        <taxon>Sulfurovaceae</taxon>
        <taxon>Sulfurovum</taxon>
    </lineage>
</organism>
<dbReference type="Gene3D" id="3.30.56.10">
    <property type="match status" value="2"/>
</dbReference>
<dbReference type="InterPro" id="IPR045060">
    <property type="entry name" value="Phe-tRNA-ligase_IIc_bsu"/>
</dbReference>
<dbReference type="PANTHER" id="PTHR10947">
    <property type="entry name" value="PHENYLALANYL-TRNA SYNTHETASE BETA CHAIN AND LEUCINE-RICH REPEAT-CONTAINING PROTEIN 47"/>
    <property type="match status" value="1"/>
</dbReference>
<reference evidence="20" key="1">
    <citation type="submission" date="2023-01" db="EMBL/GenBank/DDBJ databases">
        <title>Sulfurovum sp. zt1-1 genome assembly.</title>
        <authorList>
            <person name="Wang J."/>
        </authorList>
    </citation>
    <scope>NUCLEOTIDE SEQUENCE</scope>
    <source>
        <strain evidence="20">Zt1-1</strain>
    </source>
</reference>
<feature type="domain" description="FDX-ACB" evidence="18">
    <location>
        <begin position="687"/>
        <end position="779"/>
    </location>
</feature>
<evidence type="ECO:0000256" key="3">
    <source>
        <dbReference type="ARBA" id="ARBA00011209"/>
    </source>
</evidence>
<keyword evidence="10 15" id="KW-0460">Magnesium</keyword>